<protein>
    <submittedName>
        <fullName evidence="1">Uncharacterized protein</fullName>
    </submittedName>
</protein>
<proteinExistence type="predicted"/>
<name>A0A850T663_9BACT</name>
<dbReference type="EMBL" id="JACADJ010000004">
    <property type="protein sequence ID" value="NWH03808.1"/>
    <property type="molecule type" value="Genomic_DNA"/>
</dbReference>
<evidence type="ECO:0000313" key="2">
    <source>
        <dbReference type="Proteomes" id="UP000553343"/>
    </source>
</evidence>
<keyword evidence="2" id="KW-1185">Reference proteome</keyword>
<gene>
    <name evidence="1" type="ORF">HXW94_02175</name>
</gene>
<comment type="caution">
    <text evidence="1">The sequence shown here is derived from an EMBL/GenBank/DDBJ whole genome shotgun (WGS) entry which is preliminary data.</text>
</comment>
<dbReference type="RefSeq" id="WP_178365258.1">
    <property type="nucleotide sequence ID" value="NZ_JACADJ010000004.1"/>
</dbReference>
<dbReference type="AlphaFoldDB" id="A0A850T663"/>
<organism evidence="1 2">
    <name type="scientific">Desulfobacter latus</name>
    <dbReference type="NCBI Taxonomy" id="2292"/>
    <lineage>
        <taxon>Bacteria</taxon>
        <taxon>Pseudomonadati</taxon>
        <taxon>Thermodesulfobacteriota</taxon>
        <taxon>Desulfobacteria</taxon>
        <taxon>Desulfobacterales</taxon>
        <taxon>Desulfobacteraceae</taxon>
        <taxon>Desulfobacter</taxon>
    </lineage>
</organism>
<accession>A0A850T663</accession>
<dbReference type="Proteomes" id="UP000553343">
    <property type="component" value="Unassembled WGS sequence"/>
</dbReference>
<reference evidence="1 2" key="1">
    <citation type="submission" date="2020-06" db="EMBL/GenBank/DDBJ databases">
        <title>High-quality draft genome of sulfate reducer Desulfobacter latus type strain AcrS2 isolated from marine sediment.</title>
        <authorList>
            <person name="Hoppe M."/>
            <person name="Larsen C.K."/>
            <person name="Marshall I.P.G."/>
            <person name="Schramm A."/>
            <person name="Marietou A.G."/>
        </authorList>
    </citation>
    <scope>NUCLEOTIDE SEQUENCE [LARGE SCALE GENOMIC DNA]</scope>
    <source>
        <strain evidence="1 2">AcRS2</strain>
    </source>
</reference>
<evidence type="ECO:0000313" key="1">
    <source>
        <dbReference type="EMBL" id="NWH03808.1"/>
    </source>
</evidence>
<sequence>MIADLLGKKGGLGAFNANELEVLKKTWNMNTAINKSMVRQACAAADHKSIAYVIRELKILFNQKGE</sequence>